<sequence>MTDDEIRKIKRFERGLRPKIRSQILAVKLPSYADVVERALIIERDLEEIQEIMGKNYKDKFTSISKRVNVYENSNKRNKMSGLEKGKPPQRTQSCVKCGYNHETSKCFQVTRACFACEKLDNKVKDCPLNKKKEPLPPRMTAHARVYAITE</sequence>
<evidence type="ECO:0008006" key="3">
    <source>
        <dbReference type="Google" id="ProtNLM"/>
    </source>
</evidence>
<dbReference type="Proteomes" id="UP000287651">
    <property type="component" value="Unassembled WGS sequence"/>
</dbReference>
<reference evidence="1 2" key="1">
    <citation type="journal article" date="2014" name="Agronomy (Basel)">
        <title>A Draft Genome Sequence for Ensete ventricosum, the Drought-Tolerant Tree Against Hunger.</title>
        <authorList>
            <person name="Harrison J."/>
            <person name="Moore K.A."/>
            <person name="Paszkiewicz K."/>
            <person name="Jones T."/>
            <person name="Grant M."/>
            <person name="Ambacheew D."/>
            <person name="Muzemil S."/>
            <person name="Studholme D.J."/>
        </authorList>
    </citation>
    <scope>NUCLEOTIDE SEQUENCE [LARGE SCALE GENOMIC DNA]</scope>
</reference>
<organism evidence="1 2">
    <name type="scientific">Ensete ventricosum</name>
    <name type="common">Abyssinian banana</name>
    <name type="synonym">Musa ensete</name>
    <dbReference type="NCBI Taxonomy" id="4639"/>
    <lineage>
        <taxon>Eukaryota</taxon>
        <taxon>Viridiplantae</taxon>
        <taxon>Streptophyta</taxon>
        <taxon>Embryophyta</taxon>
        <taxon>Tracheophyta</taxon>
        <taxon>Spermatophyta</taxon>
        <taxon>Magnoliopsida</taxon>
        <taxon>Liliopsida</taxon>
        <taxon>Zingiberales</taxon>
        <taxon>Musaceae</taxon>
        <taxon>Ensete</taxon>
    </lineage>
</organism>
<protein>
    <recommendedName>
        <fullName evidence="3">CCHC-type domain-containing protein</fullName>
    </recommendedName>
</protein>
<accession>A0A426YW54</accession>
<dbReference type="EMBL" id="AMZH03009871">
    <property type="protein sequence ID" value="RRT55901.1"/>
    <property type="molecule type" value="Genomic_DNA"/>
</dbReference>
<proteinExistence type="predicted"/>
<dbReference type="AlphaFoldDB" id="A0A426YW54"/>
<evidence type="ECO:0000313" key="2">
    <source>
        <dbReference type="Proteomes" id="UP000287651"/>
    </source>
</evidence>
<evidence type="ECO:0000313" key="1">
    <source>
        <dbReference type="EMBL" id="RRT55901.1"/>
    </source>
</evidence>
<name>A0A426YW54_ENSVE</name>
<gene>
    <name evidence="1" type="ORF">B296_00029428</name>
</gene>
<comment type="caution">
    <text evidence="1">The sequence shown here is derived from an EMBL/GenBank/DDBJ whole genome shotgun (WGS) entry which is preliminary data.</text>
</comment>